<proteinExistence type="predicted"/>
<feature type="region of interest" description="Disordered" evidence="1">
    <location>
        <begin position="1"/>
        <end position="193"/>
    </location>
</feature>
<feature type="compositionally biased region" description="Acidic residues" evidence="1">
    <location>
        <begin position="159"/>
        <end position="172"/>
    </location>
</feature>
<accession>A0A2K0UKQ9</accession>
<protein>
    <submittedName>
        <fullName evidence="2">Uncharacterized protein</fullName>
    </submittedName>
</protein>
<reference evidence="2 3" key="1">
    <citation type="submission" date="2017-02" db="EMBL/GenBank/DDBJ databases">
        <title>Genomes of Trichoderma spp. with biocontrol activity.</title>
        <authorList>
            <person name="Gardiner D."/>
            <person name="Kazan K."/>
            <person name="Vos C."/>
            <person name="Harvey P."/>
        </authorList>
    </citation>
    <scope>NUCLEOTIDE SEQUENCE [LARGE SCALE GENOMIC DNA]</scope>
    <source>
        <strain evidence="2 3">Tr1</strain>
    </source>
</reference>
<dbReference type="OrthoDB" id="4899299at2759"/>
<dbReference type="Proteomes" id="UP000236290">
    <property type="component" value="Unassembled WGS sequence"/>
</dbReference>
<feature type="compositionally biased region" description="Acidic residues" evidence="1">
    <location>
        <begin position="96"/>
        <end position="107"/>
    </location>
</feature>
<dbReference type="EMBL" id="MTYI01000021">
    <property type="protein sequence ID" value="PNP58357.1"/>
    <property type="molecule type" value="Genomic_DNA"/>
</dbReference>
<feature type="compositionally biased region" description="Basic and acidic residues" evidence="1">
    <location>
        <begin position="209"/>
        <end position="223"/>
    </location>
</feature>
<sequence>MAKRKAQYNDYRDPPPPSKRIKATPSRRFIQCGHFRLNLQHSPPPRPASPQRFSKRKLSRFSRTEPSDQPSPKRRKTTLRDPAGYNRDSSPTDSPVESDFETPEYDSDLMSSDAEHPSSDGDEATGVEAWPDQDSVSRGNLPRDEVWPAIGAASREDSPELEAPPDQEDSSGEDPSVPWPDQEPLPPRQPNPVWAFYDRLFTNSHRAAMIREEERRNGREQVQPRRRTQLPSPAPSDGGTGGSHSTSINPPPATHTAPESPASPTVEHHRRLSLSPDGPNRPPRQSPKRRQPRRKSRHNQGQPQEKPSPVVIEDFLQSKRASRRNAECTLWQLDDKGTARLVAVANGR</sequence>
<feature type="compositionally biased region" description="Pro residues" evidence="1">
    <location>
        <begin position="177"/>
        <end position="190"/>
    </location>
</feature>
<feature type="region of interest" description="Disordered" evidence="1">
    <location>
        <begin position="208"/>
        <end position="311"/>
    </location>
</feature>
<gene>
    <name evidence="2" type="ORF">THARTR1_01872</name>
</gene>
<comment type="caution">
    <text evidence="2">The sequence shown here is derived from an EMBL/GenBank/DDBJ whole genome shotgun (WGS) entry which is preliminary data.</text>
</comment>
<feature type="compositionally biased region" description="Basic residues" evidence="1">
    <location>
        <begin position="286"/>
        <end position="298"/>
    </location>
</feature>
<evidence type="ECO:0000313" key="2">
    <source>
        <dbReference type="EMBL" id="PNP58357.1"/>
    </source>
</evidence>
<evidence type="ECO:0000313" key="3">
    <source>
        <dbReference type="Proteomes" id="UP000236290"/>
    </source>
</evidence>
<name>A0A2K0UKQ9_TRIHA</name>
<evidence type="ECO:0000256" key="1">
    <source>
        <dbReference type="SAM" id="MobiDB-lite"/>
    </source>
</evidence>
<dbReference type="AlphaFoldDB" id="A0A2K0UKQ9"/>
<organism evidence="2 3">
    <name type="scientific">Trichoderma harzianum</name>
    <name type="common">Hypocrea lixii</name>
    <dbReference type="NCBI Taxonomy" id="5544"/>
    <lineage>
        <taxon>Eukaryota</taxon>
        <taxon>Fungi</taxon>
        <taxon>Dikarya</taxon>
        <taxon>Ascomycota</taxon>
        <taxon>Pezizomycotina</taxon>
        <taxon>Sordariomycetes</taxon>
        <taxon>Hypocreomycetidae</taxon>
        <taxon>Hypocreales</taxon>
        <taxon>Hypocreaceae</taxon>
        <taxon>Trichoderma</taxon>
    </lineage>
</organism>